<feature type="domain" description="Plasmid pRiA4b Orf3-like" evidence="2">
    <location>
        <begin position="148"/>
        <end position="264"/>
    </location>
</feature>
<organism evidence="4 5">
    <name type="scientific">Helcococcus kunzii ATCC 51366</name>
    <dbReference type="NCBI Taxonomy" id="883114"/>
    <lineage>
        <taxon>Bacteria</taxon>
        <taxon>Bacillati</taxon>
        <taxon>Bacillota</taxon>
        <taxon>Tissierellia</taxon>
        <taxon>Tissierellales</taxon>
        <taxon>Peptoniphilaceae</taxon>
        <taxon>Helcococcus</taxon>
    </lineage>
</organism>
<protein>
    <submittedName>
        <fullName evidence="4">Uncharacterized protein</fullName>
    </submittedName>
</protein>
<evidence type="ECO:0000259" key="2">
    <source>
        <dbReference type="Pfam" id="PF07929"/>
    </source>
</evidence>
<accession>H3NR16</accession>
<feature type="domain" description="DUF6933" evidence="3">
    <location>
        <begin position="1"/>
        <end position="111"/>
    </location>
</feature>
<dbReference type="InterPro" id="IPR024047">
    <property type="entry name" value="MM3350-like_sf"/>
</dbReference>
<feature type="coiled-coil region" evidence="1">
    <location>
        <begin position="109"/>
        <end position="136"/>
    </location>
</feature>
<dbReference type="Gene3D" id="3.10.290.30">
    <property type="entry name" value="MM3350-like"/>
    <property type="match status" value="1"/>
</dbReference>
<dbReference type="HOGENOM" id="CLU_1018508_0_0_9"/>
<dbReference type="InterPro" id="IPR012912">
    <property type="entry name" value="Plasmid_pRiA4b_Orf3-like"/>
</dbReference>
<sequence>MNDKTMLSMIFRNNLPRNPEKFRSLVEENLVKFFRFENYKHQEIEAYFKQMGDIIFSEKNDRKITGNLNRLYYELEFGNDWIDITPQFLKSNWANGNLRRMGKAYIEPSEEMEIELKALKNKNVNVGDKIKEKNNRINKYYIISVKLNSDCYRHIKLPVDTTLEQFADTIIYSFDFMNDHAHAFFMDNISWSKEDFYYPKLIDEKDKYRHTSDYTLDVVEVGYEFRFIFDFGDEWTFQCKVLKEEEEETINYPEIIKTVGDSPEQYSNYDEFE</sequence>
<dbReference type="PATRIC" id="fig|883114.3.peg.1774"/>
<dbReference type="GeneID" id="96999901"/>
<dbReference type="Pfam" id="PF22016">
    <property type="entry name" value="DUF6933"/>
    <property type="match status" value="1"/>
</dbReference>
<dbReference type="eggNOG" id="ENOG502Z8XI">
    <property type="taxonomic scope" value="Bacteria"/>
</dbReference>
<comment type="caution">
    <text evidence="4">The sequence shown here is derived from an EMBL/GenBank/DDBJ whole genome shotgun (WGS) entry which is preliminary data.</text>
</comment>
<evidence type="ECO:0000259" key="3">
    <source>
        <dbReference type="Pfam" id="PF22016"/>
    </source>
</evidence>
<dbReference type="EMBL" id="AGEI01000032">
    <property type="protein sequence ID" value="EHR31964.1"/>
    <property type="molecule type" value="Genomic_DNA"/>
</dbReference>
<keyword evidence="1" id="KW-0175">Coiled coil</keyword>
<dbReference type="STRING" id="883114.HMPREF9709_01777"/>
<keyword evidence="5" id="KW-1185">Reference proteome</keyword>
<name>H3NR16_9FIRM</name>
<dbReference type="AlphaFoldDB" id="H3NR16"/>
<reference evidence="4 5" key="1">
    <citation type="submission" date="2012-01" db="EMBL/GenBank/DDBJ databases">
        <title>The Genome Sequence of Helcococcus kunzii ATCC 51366.</title>
        <authorList>
            <consortium name="The Broad Institute Genome Sequencing Platform"/>
            <person name="Earl A."/>
            <person name="Ward D."/>
            <person name="Feldgarden M."/>
            <person name="Gevers D."/>
            <person name="Huys G."/>
            <person name="Young S.K."/>
            <person name="Zeng Q."/>
            <person name="Gargeya S."/>
            <person name="Fitzgerald M."/>
            <person name="Haas B."/>
            <person name="Abouelleil A."/>
            <person name="Alvarado L."/>
            <person name="Arachchi H.M."/>
            <person name="Berlin A."/>
            <person name="Chapman S.B."/>
            <person name="Gearin G."/>
            <person name="Goldberg J."/>
            <person name="Griggs A."/>
            <person name="Gujja S."/>
            <person name="Hansen M."/>
            <person name="Heiman D."/>
            <person name="Howarth C."/>
            <person name="Larimer J."/>
            <person name="Lui A."/>
            <person name="MacDonald P.J.P."/>
            <person name="McCowen C."/>
            <person name="Montmayeur A."/>
            <person name="Murphy C."/>
            <person name="Neiman D."/>
            <person name="Pearson M."/>
            <person name="Priest M."/>
            <person name="Roberts A."/>
            <person name="Saif S."/>
            <person name="Shea T."/>
            <person name="Sisk P."/>
            <person name="Stolte C."/>
            <person name="Sykes S."/>
            <person name="Wortman J."/>
            <person name="Nusbaum C."/>
            <person name="Birren B."/>
        </authorList>
    </citation>
    <scope>NUCLEOTIDE SEQUENCE [LARGE SCALE GENOMIC DNA]</scope>
    <source>
        <strain evidence="4 5">ATCC 51366</strain>
    </source>
</reference>
<evidence type="ECO:0000313" key="5">
    <source>
        <dbReference type="Proteomes" id="UP000004191"/>
    </source>
</evidence>
<dbReference type="RefSeq" id="WP_005399291.1">
    <property type="nucleotide sequence ID" value="NZ_JH601089.1"/>
</dbReference>
<dbReference type="InterPro" id="IPR053864">
    <property type="entry name" value="DUF6933"/>
</dbReference>
<dbReference type="SUPFAM" id="SSF159941">
    <property type="entry name" value="MM3350-like"/>
    <property type="match status" value="1"/>
</dbReference>
<proteinExistence type="predicted"/>
<evidence type="ECO:0000313" key="4">
    <source>
        <dbReference type="EMBL" id="EHR31964.1"/>
    </source>
</evidence>
<gene>
    <name evidence="4" type="ORF">HMPREF9709_01777</name>
</gene>
<evidence type="ECO:0000256" key="1">
    <source>
        <dbReference type="SAM" id="Coils"/>
    </source>
</evidence>
<dbReference type="Proteomes" id="UP000004191">
    <property type="component" value="Unassembled WGS sequence"/>
</dbReference>
<dbReference type="Pfam" id="PF07929">
    <property type="entry name" value="PRiA4_ORF3"/>
    <property type="match status" value="1"/>
</dbReference>